<dbReference type="Gene3D" id="2.10.109.10">
    <property type="entry name" value="Umud Fragment, subunit A"/>
    <property type="match status" value="1"/>
</dbReference>
<dbReference type="SMART" id="SM00530">
    <property type="entry name" value="HTH_XRE"/>
    <property type="match status" value="1"/>
</dbReference>
<keyword evidence="3" id="KW-1185">Reference proteome</keyword>
<gene>
    <name evidence="2" type="ORF">HNQ73_003103</name>
</gene>
<protein>
    <submittedName>
        <fullName evidence="2">Transcriptional regulator with XRE-family HTH domain</fullName>
    </submittedName>
</protein>
<accession>A0A841KAI3</accession>
<reference evidence="2 3" key="1">
    <citation type="submission" date="2020-08" db="EMBL/GenBank/DDBJ databases">
        <title>Genomic Encyclopedia of Type Strains, Phase IV (KMG-IV): sequencing the most valuable type-strain genomes for metagenomic binning, comparative biology and taxonomic classification.</title>
        <authorList>
            <person name="Goeker M."/>
        </authorList>
    </citation>
    <scope>NUCLEOTIDE SEQUENCE [LARGE SCALE GENOMIC DNA]</scope>
    <source>
        <strain evidence="2 3">DSM 101465</strain>
    </source>
</reference>
<dbReference type="RefSeq" id="WP_183335827.1">
    <property type="nucleotide sequence ID" value="NZ_BMHX01000007.1"/>
</dbReference>
<dbReference type="AlphaFoldDB" id="A0A841KAI3"/>
<dbReference type="GO" id="GO:0003677">
    <property type="term" value="F:DNA binding"/>
    <property type="evidence" value="ECO:0007669"/>
    <property type="project" value="InterPro"/>
</dbReference>
<dbReference type="SUPFAM" id="SSF47413">
    <property type="entry name" value="lambda repressor-like DNA-binding domains"/>
    <property type="match status" value="1"/>
</dbReference>
<dbReference type="EMBL" id="JACHEH010000007">
    <property type="protein sequence ID" value="MBB6169461.1"/>
    <property type="molecule type" value="Genomic_DNA"/>
</dbReference>
<sequence length="282" mass="31573">MAKLMFHGDAEHSRIFPTSSSGHFLLASTAGKSDKSVMGETTFRNRVADRLAELGRNPFEAARLGGLERSFIVDILTGKKKSVRGQNLSKLAKALDTTVEFLLAEHTGESSERPLTLSNAPLVEVNVAGTVEAGAFREAPWFSDEDRPASIVTTRDRDFPDVRLVAFDVGGDSMNALKPRPILPGDRIVCLDFEDLRGRLPLRDGMVVVVEQTLDGGHHREWSVKQIELYEDRTEFHPRSHNQQHKPIVVPRVLARDPSEEDHRQVRILAIVRRIENEVPLF</sequence>
<dbReference type="InterPro" id="IPR001387">
    <property type="entry name" value="Cro/C1-type_HTH"/>
</dbReference>
<feature type="domain" description="HTH cro/C1-type" evidence="1">
    <location>
        <begin position="60"/>
        <end position="102"/>
    </location>
</feature>
<dbReference type="PROSITE" id="PS50943">
    <property type="entry name" value="HTH_CROC1"/>
    <property type="match status" value="1"/>
</dbReference>
<dbReference type="InterPro" id="IPR010982">
    <property type="entry name" value="Lambda_DNA-bd_dom_sf"/>
</dbReference>
<name>A0A841KAI3_9HYPH</name>
<dbReference type="Proteomes" id="UP000588017">
    <property type="component" value="Unassembled WGS sequence"/>
</dbReference>
<proteinExistence type="predicted"/>
<evidence type="ECO:0000259" key="1">
    <source>
        <dbReference type="PROSITE" id="PS50943"/>
    </source>
</evidence>
<evidence type="ECO:0000313" key="2">
    <source>
        <dbReference type="EMBL" id="MBB6169461.1"/>
    </source>
</evidence>
<comment type="caution">
    <text evidence="2">The sequence shown here is derived from an EMBL/GenBank/DDBJ whole genome shotgun (WGS) entry which is preliminary data.</text>
</comment>
<evidence type="ECO:0000313" key="3">
    <source>
        <dbReference type="Proteomes" id="UP000588017"/>
    </source>
</evidence>
<organism evidence="2 3">
    <name type="scientific">Chelatococcus composti</name>
    <dbReference type="NCBI Taxonomy" id="1743235"/>
    <lineage>
        <taxon>Bacteria</taxon>
        <taxon>Pseudomonadati</taxon>
        <taxon>Pseudomonadota</taxon>
        <taxon>Alphaproteobacteria</taxon>
        <taxon>Hyphomicrobiales</taxon>
        <taxon>Chelatococcaceae</taxon>
        <taxon>Chelatococcus</taxon>
    </lineage>
</organism>